<keyword evidence="6" id="KW-0206">Cytoskeleton</keyword>
<dbReference type="EMBL" id="JTDY01002817">
    <property type="protein sequence ID" value="KOB70659.1"/>
    <property type="molecule type" value="Genomic_DNA"/>
</dbReference>
<dbReference type="GO" id="GO:0098882">
    <property type="term" value="F:structural constituent of presynaptic active zone"/>
    <property type="evidence" value="ECO:0007669"/>
    <property type="project" value="TreeGrafter"/>
</dbReference>
<dbReference type="Gene3D" id="3.60.10.10">
    <property type="entry name" value="Endonuclease/exonuclease/phosphatase"/>
    <property type="match status" value="1"/>
</dbReference>
<gene>
    <name evidence="12" type="ORF">OBRU01_15636</name>
</gene>
<dbReference type="Proteomes" id="UP000037510">
    <property type="component" value="Unassembled WGS sequence"/>
</dbReference>
<dbReference type="GO" id="GO:0048788">
    <property type="term" value="C:cytoskeleton of presynaptic active zone"/>
    <property type="evidence" value="ECO:0007669"/>
    <property type="project" value="TreeGrafter"/>
</dbReference>
<evidence type="ECO:0000256" key="5">
    <source>
        <dbReference type="ARBA" id="ARBA00023054"/>
    </source>
</evidence>
<evidence type="ECO:0000256" key="6">
    <source>
        <dbReference type="ARBA" id="ARBA00023212"/>
    </source>
</evidence>
<keyword evidence="3" id="KW-0597">Phosphoprotein</keyword>
<dbReference type="PANTHER" id="PTHR18861:SF0">
    <property type="entry name" value="BRUCHPILOT, ISOFORM J"/>
    <property type="match status" value="1"/>
</dbReference>
<dbReference type="Pfam" id="PF03372">
    <property type="entry name" value="Exo_endo_phos"/>
    <property type="match status" value="1"/>
</dbReference>
<evidence type="ECO:0000313" key="13">
    <source>
        <dbReference type="Proteomes" id="UP000037510"/>
    </source>
</evidence>
<dbReference type="GO" id="GO:0030424">
    <property type="term" value="C:axon"/>
    <property type="evidence" value="ECO:0007669"/>
    <property type="project" value="UniProtKB-SubCell"/>
</dbReference>
<feature type="region of interest" description="Disordered" evidence="10">
    <location>
        <begin position="1"/>
        <end position="55"/>
    </location>
</feature>
<evidence type="ECO:0000259" key="11">
    <source>
        <dbReference type="Pfam" id="PF03372"/>
    </source>
</evidence>
<feature type="domain" description="Endonuclease/exonuclease/phosphatase" evidence="11">
    <location>
        <begin position="228"/>
        <end position="358"/>
    </location>
</feature>
<evidence type="ECO:0000256" key="7">
    <source>
        <dbReference type="ARBA" id="ARBA00023273"/>
    </source>
</evidence>
<dbReference type="GO" id="GO:0007274">
    <property type="term" value="P:neuromuscular synaptic transmission"/>
    <property type="evidence" value="ECO:0007669"/>
    <property type="project" value="TreeGrafter"/>
</dbReference>
<organism evidence="12 13">
    <name type="scientific">Operophtera brumata</name>
    <name type="common">Winter moth</name>
    <name type="synonym">Phalaena brumata</name>
    <dbReference type="NCBI Taxonomy" id="104452"/>
    <lineage>
        <taxon>Eukaryota</taxon>
        <taxon>Metazoa</taxon>
        <taxon>Ecdysozoa</taxon>
        <taxon>Arthropoda</taxon>
        <taxon>Hexapoda</taxon>
        <taxon>Insecta</taxon>
        <taxon>Pterygota</taxon>
        <taxon>Neoptera</taxon>
        <taxon>Endopterygota</taxon>
        <taxon>Lepidoptera</taxon>
        <taxon>Glossata</taxon>
        <taxon>Ditrysia</taxon>
        <taxon>Geometroidea</taxon>
        <taxon>Geometridae</taxon>
        <taxon>Larentiinae</taxon>
        <taxon>Operophtera</taxon>
    </lineage>
</organism>
<comment type="subcellular location">
    <subcellularLocation>
        <location evidence="1">Cytoplasm</location>
        <location evidence="1">Cytoskeleton</location>
    </subcellularLocation>
    <subcellularLocation>
        <location evidence="8">Presynapse</location>
    </subcellularLocation>
</comment>
<dbReference type="Pfam" id="PF10174">
    <property type="entry name" value="Cast"/>
    <property type="match status" value="1"/>
</dbReference>
<keyword evidence="13" id="KW-1185">Reference proteome</keyword>
<evidence type="ECO:0000256" key="8">
    <source>
        <dbReference type="ARBA" id="ARBA00034106"/>
    </source>
</evidence>
<feature type="compositionally biased region" description="Basic and acidic residues" evidence="10">
    <location>
        <begin position="148"/>
        <end position="159"/>
    </location>
</feature>
<keyword evidence="7" id="KW-0966">Cell projection</keyword>
<accession>A0A0L7L5X3</accession>
<evidence type="ECO:0000256" key="2">
    <source>
        <dbReference type="ARBA" id="ARBA00022490"/>
    </source>
</evidence>
<feature type="compositionally biased region" description="Basic and acidic residues" evidence="10">
    <location>
        <begin position="100"/>
        <end position="114"/>
    </location>
</feature>
<evidence type="ECO:0000256" key="4">
    <source>
        <dbReference type="ARBA" id="ARBA00023018"/>
    </source>
</evidence>
<dbReference type="InterPro" id="IPR005135">
    <property type="entry name" value="Endo/exonuclease/phosphatase"/>
</dbReference>
<dbReference type="InterPro" id="IPR036691">
    <property type="entry name" value="Endo/exonu/phosph_ase_sf"/>
</dbReference>
<dbReference type="InterPro" id="IPR019323">
    <property type="entry name" value="ELKS/CAST"/>
</dbReference>
<keyword evidence="4" id="KW-0770">Synapse</keyword>
<sequence length="662" mass="77126">MNDNDSVQQTLTANVSNTRRARARRGDRSARGPRQWSRGGRGVRSDVSRVRRPAAKLYLREYAGDEERREAEWRGREWAGGTRARLPQDRSPSRRSPYLAREDEPSPAPEERGRSASAGAHHRARARPMRYQSLERDYDRSYAPPPTHHPEDEYYRREPPPLFLGELQSQNSDLQRELGNLKKELELTNQKLGSSMHSIKTFWSPELKKERALRKEESANYPNPKLERDNIHAYLRNRPTVVSFLILLIVKVNETWIQNETQAKELQLPNYTHYYNYRTDKTGGGVSAFVHNNLNHSLSESNYLDGNNYLWIRLEKFAREVGLVYNPGHTNYKRFLETYDSQLQLRKRAIVFGDFNIDLLKKKKEIKQYKAVLKEAGFGLLNKISKKYCTRHSTTRKSIIDHVSSNLKNNNFHMAIINSSLSDHKQIYVELKKFKPIPKIQTKYEAIDYTKLHATAKEDKIDDLNDFTLLENKIKEYMQDSKTIKMKILNKPQKDWINKDILTGINQRNYIWTEHKKNPEDESLETEFKTKRDRTAKLIRDTKNSYYYKEFTKCINKPKHMWNLINKLVNNKGKESCAPPKLMVDSKLITNSCDICEVFNQYFSTIGPLLAEQIPMRFHENFNVALPHTTNASVLCTLDPCSADEINKIIDHLDSNSSSGLD</sequence>
<protein>
    <submittedName>
        <fullName evidence="12">Putative tick transposon</fullName>
    </submittedName>
</protein>
<comment type="caution">
    <text evidence="12">The sequence shown here is derived from an EMBL/GenBank/DDBJ whole genome shotgun (WGS) entry which is preliminary data.</text>
</comment>
<dbReference type="AlphaFoldDB" id="A0A0L7L5X3"/>
<evidence type="ECO:0000256" key="3">
    <source>
        <dbReference type="ARBA" id="ARBA00022553"/>
    </source>
</evidence>
<evidence type="ECO:0000313" key="12">
    <source>
        <dbReference type="EMBL" id="KOB70659.1"/>
    </source>
</evidence>
<dbReference type="STRING" id="104452.A0A0L7L5X3"/>
<feature type="region of interest" description="Disordered" evidence="10">
    <location>
        <begin position="80"/>
        <end position="159"/>
    </location>
</feature>
<proteinExistence type="predicted"/>
<feature type="compositionally biased region" description="Polar residues" evidence="10">
    <location>
        <begin position="1"/>
        <end position="18"/>
    </location>
</feature>
<reference evidence="12 13" key="1">
    <citation type="journal article" date="2015" name="Genome Biol. Evol.">
        <title>The genome of winter moth (Operophtera brumata) provides a genomic perspective on sexual dimorphism and phenology.</title>
        <authorList>
            <person name="Derks M.F."/>
            <person name="Smit S."/>
            <person name="Salis L."/>
            <person name="Schijlen E."/>
            <person name="Bossers A."/>
            <person name="Mateman C."/>
            <person name="Pijl A.S."/>
            <person name="de Ridder D."/>
            <person name="Groenen M.A."/>
            <person name="Visser M.E."/>
            <person name="Megens H.J."/>
        </authorList>
    </citation>
    <scope>NUCLEOTIDE SEQUENCE [LARGE SCALE GENOMIC DNA]</scope>
    <source>
        <strain evidence="12">WM2013NL</strain>
        <tissue evidence="12">Head and thorax</tissue>
    </source>
</reference>
<feature type="coiled-coil region" evidence="9">
    <location>
        <begin position="164"/>
        <end position="191"/>
    </location>
</feature>
<dbReference type="GO" id="GO:0048167">
    <property type="term" value="P:regulation of synaptic plasticity"/>
    <property type="evidence" value="ECO:0007669"/>
    <property type="project" value="TreeGrafter"/>
</dbReference>
<keyword evidence="2" id="KW-0963">Cytoplasm</keyword>
<evidence type="ECO:0000256" key="10">
    <source>
        <dbReference type="SAM" id="MobiDB-lite"/>
    </source>
</evidence>
<evidence type="ECO:0000256" key="9">
    <source>
        <dbReference type="SAM" id="Coils"/>
    </source>
</evidence>
<dbReference type="PANTHER" id="PTHR18861">
    <property type="entry name" value="ELKS/RAB6-INTERACTING/CAST PROTEIN"/>
    <property type="match status" value="1"/>
</dbReference>
<keyword evidence="5 9" id="KW-0175">Coiled coil</keyword>
<dbReference type="GO" id="GO:0003824">
    <property type="term" value="F:catalytic activity"/>
    <property type="evidence" value="ECO:0007669"/>
    <property type="project" value="InterPro"/>
</dbReference>
<name>A0A0L7L5X3_OPEBR</name>
<dbReference type="SUPFAM" id="SSF56219">
    <property type="entry name" value="DNase I-like"/>
    <property type="match status" value="1"/>
</dbReference>
<evidence type="ECO:0000256" key="1">
    <source>
        <dbReference type="ARBA" id="ARBA00004245"/>
    </source>
</evidence>